<evidence type="ECO:0000256" key="7">
    <source>
        <dbReference type="ARBA" id="ARBA00022984"/>
    </source>
</evidence>
<evidence type="ECO:0000256" key="5">
    <source>
        <dbReference type="ARBA" id="ARBA00022801"/>
    </source>
</evidence>
<proteinExistence type="inferred from homology"/>
<dbReference type="EMBL" id="CP053923">
    <property type="protein sequence ID" value="QNT69807.1"/>
    <property type="molecule type" value="Genomic_DNA"/>
</dbReference>
<dbReference type="PROSITE" id="PS52029">
    <property type="entry name" value="LD_TPASE"/>
    <property type="match status" value="1"/>
</dbReference>
<keyword evidence="3" id="KW-0328">Glycosyltransferase</keyword>
<reference evidence="12 13" key="1">
    <citation type="submission" date="2020-05" db="EMBL/GenBank/DDBJ databases">
        <title>Complete closed genome sequence of Defluviicoccus vanus.</title>
        <authorList>
            <person name="Bessarab I."/>
            <person name="Arumugam K."/>
            <person name="Maszenan A.M."/>
            <person name="Seviour R.J."/>
            <person name="Williams R.B."/>
        </authorList>
    </citation>
    <scope>NUCLEOTIDE SEQUENCE [LARGE SCALE GENOMIC DNA]</scope>
    <source>
        <strain evidence="12 13">Ben 114</strain>
    </source>
</reference>
<evidence type="ECO:0000256" key="4">
    <source>
        <dbReference type="ARBA" id="ARBA00022679"/>
    </source>
</evidence>
<feature type="domain" description="L,D-TPase catalytic" evidence="11">
    <location>
        <begin position="108"/>
        <end position="238"/>
    </location>
</feature>
<evidence type="ECO:0000256" key="3">
    <source>
        <dbReference type="ARBA" id="ARBA00022676"/>
    </source>
</evidence>
<dbReference type="KEGG" id="dvn:HQ394_11390"/>
<evidence type="ECO:0000256" key="1">
    <source>
        <dbReference type="ARBA" id="ARBA00004752"/>
    </source>
</evidence>
<gene>
    <name evidence="12" type="ORF">HQ394_11390</name>
</gene>
<dbReference type="UniPathway" id="UPA00219"/>
<feature type="compositionally biased region" description="Basic and acidic residues" evidence="10">
    <location>
        <begin position="405"/>
        <end position="416"/>
    </location>
</feature>
<evidence type="ECO:0000256" key="8">
    <source>
        <dbReference type="ARBA" id="ARBA00023316"/>
    </source>
</evidence>
<name>A0A7H1N271_9PROT</name>
<feature type="region of interest" description="Disordered" evidence="10">
    <location>
        <begin position="355"/>
        <end position="465"/>
    </location>
</feature>
<dbReference type="PANTHER" id="PTHR30582:SF24">
    <property type="entry name" value="L,D-TRANSPEPTIDASE ERFK_SRFK-RELATED"/>
    <property type="match status" value="1"/>
</dbReference>
<dbReference type="CDD" id="cd16913">
    <property type="entry name" value="YkuD_like"/>
    <property type="match status" value="1"/>
</dbReference>
<feature type="compositionally biased region" description="Low complexity" evidence="10">
    <location>
        <begin position="389"/>
        <end position="404"/>
    </location>
</feature>
<dbReference type="InterPro" id="IPR038063">
    <property type="entry name" value="Transpep_catalytic_dom"/>
</dbReference>
<keyword evidence="6 9" id="KW-0133">Cell shape</keyword>
<dbReference type="SUPFAM" id="SSF141523">
    <property type="entry name" value="L,D-transpeptidase catalytic domain-like"/>
    <property type="match status" value="1"/>
</dbReference>
<sequence length="465" mass="49234">MTGQPVRSTSARRTGRFVARPLVLAAGLALALCIAPVGARAQLNGDMLGQMHTYKTHYNDTLLDIARDSRLGAIELMAANPGVDAWLPGADVNLLLPTAHLLPDAPKKGIVINTAELRMYYYGDPAKPLSFPIGVGRDGYLTPHGSTTVVRKKEKPSWYLTPSEIADHPELPSVIPPGDDNPLGDYAMYLGWHSYLIHGTNIPWGIGRRASRGCIRMYPENIEWLFSRVPIGTQVTVVDQPVKIGRMDGDLYIEVQPSSHQIDVMEETSKAPAPAEPLPLAEWSDRILTLAGPDMDRIDWPAVEKALSDRQGYPVRIATSENHAGTPAASAIPIDKPALAAVALPLTLAAAAAAANKTDTKPDTATKTTAANTGKPASAKQASTSTNVPASKSAPTKSAATKAPETTKTKTAEKTPAKAKATASQTTTPKSTVAQNSTAKTSSAPAKTPVAKPAVTSTTQRTASR</sequence>
<evidence type="ECO:0000313" key="12">
    <source>
        <dbReference type="EMBL" id="QNT69807.1"/>
    </source>
</evidence>
<keyword evidence="8 9" id="KW-0961">Cell wall biogenesis/degradation</keyword>
<evidence type="ECO:0000313" key="13">
    <source>
        <dbReference type="Proteomes" id="UP000516369"/>
    </source>
</evidence>
<evidence type="ECO:0000256" key="6">
    <source>
        <dbReference type="ARBA" id="ARBA00022960"/>
    </source>
</evidence>
<dbReference type="Gene3D" id="2.40.440.10">
    <property type="entry name" value="L,D-transpeptidase catalytic domain-like"/>
    <property type="match status" value="1"/>
</dbReference>
<evidence type="ECO:0000259" key="11">
    <source>
        <dbReference type="PROSITE" id="PS52029"/>
    </source>
</evidence>
<dbReference type="PANTHER" id="PTHR30582">
    <property type="entry name" value="L,D-TRANSPEPTIDASE"/>
    <property type="match status" value="1"/>
</dbReference>
<dbReference type="InterPro" id="IPR005490">
    <property type="entry name" value="LD_TPept_cat_dom"/>
</dbReference>
<feature type="compositionally biased region" description="Low complexity" evidence="10">
    <location>
        <begin position="365"/>
        <end position="377"/>
    </location>
</feature>
<keyword evidence="7 9" id="KW-0573">Peptidoglycan synthesis</keyword>
<evidence type="ECO:0000256" key="2">
    <source>
        <dbReference type="ARBA" id="ARBA00005992"/>
    </source>
</evidence>
<feature type="active site" description="Proton donor/acceptor" evidence="9">
    <location>
        <position position="198"/>
    </location>
</feature>
<organism evidence="12 13">
    <name type="scientific">Defluviicoccus vanus</name>
    <dbReference type="NCBI Taxonomy" id="111831"/>
    <lineage>
        <taxon>Bacteria</taxon>
        <taxon>Pseudomonadati</taxon>
        <taxon>Pseudomonadota</taxon>
        <taxon>Alphaproteobacteria</taxon>
        <taxon>Rhodospirillales</taxon>
        <taxon>Rhodospirillaceae</taxon>
        <taxon>Defluviicoccus</taxon>
    </lineage>
</organism>
<dbReference type="GO" id="GO:0071555">
    <property type="term" value="P:cell wall organization"/>
    <property type="evidence" value="ECO:0007669"/>
    <property type="project" value="UniProtKB-UniRule"/>
</dbReference>
<dbReference type="Proteomes" id="UP000516369">
    <property type="component" value="Chromosome"/>
</dbReference>
<evidence type="ECO:0000256" key="10">
    <source>
        <dbReference type="SAM" id="MobiDB-lite"/>
    </source>
</evidence>
<dbReference type="GO" id="GO:0008360">
    <property type="term" value="P:regulation of cell shape"/>
    <property type="evidence" value="ECO:0007669"/>
    <property type="project" value="UniProtKB-UniRule"/>
</dbReference>
<comment type="pathway">
    <text evidence="1 9">Cell wall biogenesis; peptidoglycan biosynthesis.</text>
</comment>
<dbReference type="Pfam" id="PF03734">
    <property type="entry name" value="YkuD"/>
    <property type="match status" value="1"/>
</dbReference>
<feature type="compositionally biased region" description="Low complexity" evidence="10">
    <location>
        <begin position="418"/>
        <end position="432"/>
    </location>
</feature>
<dbReference type="GO" id="GO:0071972">
    <property type="term" value="F:peptidoglycan L,D-transpeptidase activity"/>
    <property type="evidence" value="ECO:0007669"/>
    <property type="project" value="TreeGrafter"/>
</dbReference>
<keyword evidence="4" id="KW-0808">Transferase</keyword>
<dbReference type="GO" id="GO:0005576">
    <property type="term" value="C:extracellular region"/>
    <property type="evidence" value="ECO:0007669"/>
    <property type="project" value="TreeGrafter"/>
</dbReference>
<comment type="similarity">
    <text evidence="2">Belongs to the YkuD family.</text>
</comment>
<dbReference type="GO" id="GO:0018104">
    <property type="term" value="P:peptidoglycan-protein cross-linking"/>
    <property type="evidence" value="ECO:0007669"/>
    <property type="project" value="TreeGrafter"/>
</dbReference>
<accession>A0A7H1N271</accession>
<feature type="compositionally biased region" description="Low complexity" evidence="10">
    <location>
        <begin position="442"/>
        <end position="456"/>
    </location>
</feature>
<feature type="active site" description="Nucleophile" evidence="9">
    <location>
        <position position="214"/>
    </location>
</feature>
<dbReference type="GO" id="GO:0016757">
    <property type="term" value="F:glycosyltransferase activity"/>
    <property type="evidence" value="ECO:0007669"/>
    <property type="project" value="UniProtKB-KW"/>
</dbReference>
<dbReference type="AlphaFoldDB" id="A0A7H1N271"/>
<protein>
    <submittedName>
        <fullName evidence="12">L,D-transpeptidase family protein</fullName>
    </submittedName>
</protein>
<evidence type="ECO:0000256" key="9">
    <source>
        <dbReference type="PROSITE-ProRule" id="PRU01373"/>
    </source>
</evidence>
<keyword evidence="13" id="KW-1185">Reference proteome</keyword>
<dbReference type="InterPro" id="IPR050979">
    <property type="entry name" value="LD-transpeptidase"/>
</dbReference>
<keyword evidence="5" id="KW-0378">Hydrolase</keyword>